<feature type="transmembrane region" description="Helical" evidence="2">
    <location>
        <begin position="221"/>
        <end position="244"/>
    </location>
</feature>
<feature type="transmembrane region" description="Helical" evidence="2">
    <location>
        <begin position="21"/>
        <end position="39"/>
    </location>
</feature>
<evidence type="ECO:0000256" key="1">
    <source>
        <dbReference type="SAM" id="MobiDB-lite"/>
    </source>
</evidence>
<evidence type="ECO:0000313" key="4">
    <source>
        <dbReference type="Proteomes" id="UP000678499"/>
    </source>
</evidence>
<keyword evidence="2" id="KW-0812">Transmembrane</keyword>
<dbReference type="GO" id="GO:0006811">
    <property type="term" value="P:monoatomic ion transport"/>
    <property type="evidence" value="ECO:0007669"/>
    <property type="project" value="InterPro"/>
</dbReference>
<keyword evidence="2" id="KW-0472">Membrane</keyword>
<dbReference type="EMBL" id="OA883334">
    <property type="protein sequence ID" value="CAD7278621.1"/>
    <property type="molecule type" value="Genomic_DNA"/>
</dbReference>
<proteinExistence type="predicted"/>
<organism evidence="3">
    <name type="scientific">Notodromas monacha</name>
    <dbReference type="NCBI Taxonomy" id="399045"/>
    <lineage>
        <taxon>Eukaryota</taxon>
        <taxon>Metazoa</taxon>
        <taxon>Ecdysozoa</taxon>
        <taxon>Arthropoda</taxon>
        <taxon>Crustacea</taxon>
        <taxon>Oligostraca</taxon>
        <taxon>Ostracoda</taxon>
        <taxon>Podocopa</taxon>
        <taxon>Podocopida</taxon>
        <taxon>Cypridocopina</taxon>
        <taxon>Cypridoidea</taxon>
        <taxon>Cyprididae</taxon>
        <taxon>Notodromas</taxon>
    </lineage>
</organism>
<dbReference type="Proteomes" id="UP000678499">
    <property type="component" value="Unassembled WGS sequence"/>
</dbReference>
<evidence type="ECO:0000256" key="2">
    <source>
        <dbReference type="SAM" id="Phobius"/>
    </source>
</evidence>
<sequence>MYITFCFSFIFFLKLSHTDTFLYFRLYFLFFGFFCLHLLFHLPDFFFCCGDFFFSAFFFVLFCFCWSNQQMSHRNKQAQQERNKEKGMESVPLNCAKCGATPCPHVVSPTEDAEDQNAMMSPERPPRSRQSLHSSAGGSQYGGNKRPDSTSSAQFRVESEMGHIATSDEEAVRPTNPAMIVSDIEDAVSAAEQGRVSAEQSQAVTKAPPIHPIRIAKTIDVISRVTFPTAFSCFLIFFFARYAWFAYMWNER</sequence>
<name>A0A7R9GDK4_9CRUS</name>
<evidence type="ECO:0000313" key="3">
    <source>
        <dbReference type="EMBL" id="CAD7278621.1"/>
    </source>
</evidence>
<dbReference type="OrthoDB" id="8173437at2759"/>
<dbReference type="AlphaFoldDB" id="A0A7R9GDK4"/>
<dbReference type="InterPro" id="IPR036719">
    <property type="entry name" value="Neuro-gated_channel_TM_sf"/>
</dbReference>
<feature type="compositionally biased region" description="Polar residues" evidence="1">
    <location>
        <begin position="128"/>
        <end position="138"/>
    </location>
</feature>
<dbReference type="EMBL" id="CAJPEX010001297">
    <property type="protein sequence ID" value="CAG0918773.1"/>
    <property type="molecule type" value="Genomic_DNA"/>
</dbReference>
<keyword evidence="4" id="KW-1185">Reference proteome</keyword>
<accession>A0A7R9GDK4</accession>
<dbReference type="SUPFAM" id="SSF90112">
    <property type="entry name" value="Neurotransmitter-gated ion-channel transmembrane pore"/>
    <property type="match status" value="1"/>
</dbReference>
<dbReference type="GO" id="GO:0016020">
    <property type="term" value="C:membrane"/>
    <property type="evidence" value="ECO:0007669"/>
    <property type="project" value="InterPro"/>
</dbReference>
<feature type="region of interest" description="Disordered" evidence="1">
    <location>
        <begin position="107"/>
        <end position="152"/>
    </location>
</feature>
<reference evidence="3" key="1">
    <citation type="submission" date="2020-11" db="EMBL/GenBank/DDBJ databases">
        <authorList>
            <person name="Tran Van P."/>
        </authorList>
    </citation>
    <scope>NUCLEOTIDE SEQUENCE</scope>
</reference>
<protein>
    <submittedName>
        <fullName evidence="3">Uncharacterized protein</fullName>
    </submittedName>
</protein>
<feature type="transmembrane region" description="Helical" evidence="2">
    <location>
        <begin position="45"/>
        <end position="66"/>
    </location>
</feature>
<gene>
    <name evidence="3" type="ORF">NMOB1V02_LOCUS6320</name>
</gene>
<keyword evidence="2" id="KW-1133">Transmembrane helix</keyword>